<organism evidence="1 2">
    <name type="scientific">Microvirga terrae</name>
    <dbReference type="NCBI Taxonomy" id="2740529"/>
    <lineage>
        <taxon>Bacteria</taxon>
        <taxon>Pseudomonadati</taxon>
        <taxon>Pseudomonadota</taxon>
        <taxon>Alphaproteobacteria</taxon>
        <taxon>Hyphomicrobiales</taxon>
        <taxon>Methylobacteriaceae</taxon>
        <taxon>Microvirga</taxon>
    </lineage>
</organism>
<gene>
    <name evidence="1" type="ORF">HPT29_022605</name>
</gene>
<proteinExistence type="predicted"/>
<evidence type="ECO:0000313" key="2">
    <source>
        <dbReference type="Proteomes" id="UP001017257"/>
    </source>
</evidence>
<protein>
    <recommendedName>
        <fullName evidence="3">DUF3489 domain-containing protein</fullName>
    </recommendedName>
</protein>
<accession>A0ABY5RQL2</accession>
<evidence type="ECO:0008006" key="3">
    <source>
        <dbReference type="Google" id="ProtNLM"/>
    </source>
</evidence>
<dbReference type="RefSeq" id="WP_173946679.1">
    <property type="nucleotide sequence ID" value="NZ_CP102845.1"/>
</dbReference>
<sequence length="108" mass="11298">MRNSQPTPTVLSDIVAPAVPEFTSADLDDVAQPAITLAADPQVSPAIAAFVLAILAEVGHASLDELCACLPWHPRPTAVILALVRAGQLRLDLTQPLSSTTQVWHAAA</sequence>
<reference evidence="1" key="1">
    <citation type="submission" date="2022-08" db="EMBL/GenBank/DDBJ databases">
        <title>Microvirga terrae sp. nov., isolated from soil.</title>
        <authorList>
            <person name="Kim K.H."/>
            <person name="Seo Y.L."/>
            <person name="Kim J.M."/>
            <person name="Lee J.K."/>
            <person name="Han D.M."/>
            <person name="Jeon C.O."/>
        </authorList>
    </citation>
    <scope>NUCLEOTIDE SEQUENCE</scope>
    <source>
        <strain evidence="1">R24</strain>
    </source>
</reference>
<dbReference type="EMBL" id="CP102845">
    <property type="protein sequence ID" value="UVF19199.1"/>
    <property type="molecule type" value="Genomic_DNA"/>
</dbReference>
<evidence type="ECO:0000313" key="1">
    <source>
        <dbReference type="EMBL" id="UVF19199.1"/>
    </source>
</evidence>
<keyword evidence="2" id="KW-1185">Reference proteome</keyword>
<dbReference type="Proteomes" id="UP001017257">
    <property type="component" value="Chromosome"/>
</dbReference>
<name>A0ABY5RQL2_9HYPH</name>